<dbReference type="PANTHER" id="PTHR42924">
    <property type="entry name" value="EXONUCLEASE"/>
    <property type="match status" value="1"/>
</dbReference>
<evidence type="ECO:0000313" key="2">
    <source>
        <dbReference type="EMBL" id="QZP37091.1"/>
    </source>
</evidence>
<evidence type="ECO:0000313" key="3">
    <source>
        <dbReference type="Proteomes" id="UP000826254"/>
    </source>
</evidence>
<dbReference type="Pfam" id="PF13263">
    <property type="entry name" value="PHP_C"/>
    <property type="match status" value="1"/>
</dbReference>
<dbReference type="AlphaFoldDB" id="A0A8T8WB93"/>
<organism evidence="2 3">
    <name type="scientific">Halobaculum magnesiiphilum</name>
    <dbReference type="NCBI Taxonomy" id="1017351"/>
    <lineage>
        <taxon>Archaea</taxon>
        <taxon>Methanobacteriati</taxon>
        <taxon>Methanobacteriota</taxon>
        <taxon>Stenosarchaea group</taxon>
        <taxon>Halobacteria</taxon>
        <taxon>Halobacteriales</taxon>
        <taxon>Haloferacaceae</taxon>
        <taxon>Halobaculum</taxon>
    </lineage>
</organism>
<dbReference type="GeneID" id="67178963"/>
<protein>
    <submittedName>
        <fullName evidence="2">PHP domain-containing protein</fullName>
    </submittedName>
</protein>
<evidence type="ECO:0000259" key="1">
    <source>
        <dbReference type="SMART" id="SM00481"/>
    </source>
</evidence>
<accession>A0A8T8WB93</accession>
<dbReference type="InterPro" id="IPR003141">
    <property type="entry name" value="Pol/His_phosphatase_N"/>
</dbReference>
<dbReference type="GO" id="GO:0035312">
    <property type="term" value="F:5'-3' DNA exonuclease activity"/>
    <property type="evidence" value="ECO:0007669"/>
    <property type="project" value="TreeGrafter"/>
</dbReference>
<proteinExistence type="predicted"/>
<keyword evidence="3" id="KW-1185">Reference proteome</keyword>
<dbReference type="EMBL" id="CP081958">
    <property type="protein sequence ID" value="QZP37091.1"/>
    <property type="molecule type" value="Genomic_DNA"/>
</dbReference>
<dbReference type="SMART" id="SM00481">
    <property type="entry name" value="POLIIIAc"/>
    <property type="match status" value="1"/>
</dbReference>
<reference evidence="2 3" key="1">
    <citation type="journal article" date="2021" name="Int. J. Syst. Evol. Microbiol.">
        <title>Halobaculum halophilum sp. nov. and Halobaculum salinum sp. nov., isolated from salt lake and saline soil.</title>
        <authorList>
            <person name="Cui H.L."/>
            <person name="Shi X.W."/>
            <person name="Yin X.M."/>
            <person name="Yang X.Y."/>
            <person name="Hou J."/>
            <person name="Zhu L."/>
        </authorList>
    </citation>
    <scope>NUCLEOTIDE SEQUENCE [LARGE SCALE GENOMIC DNA]</scope>
    <source>
        <strain evidence="2 3">NBRC 109044</strain>
    </source>
</reference>
<gene>
    <name evidence="2" type="ORF">K6T50_12435</name>
</gene>
<dbReference type="Proteomes" id="UP000826254">
    <property type="component" value="Chromosome"/>
</dbReference>
<dbReference type="Gene3D" id="3.20.20.140">
    <property type="entry name" value="Metal-dependent hydrolases"/>
    <property type="match status" value="1"/>
</dbReference>
<dbReference type="KEGG" id="hmp:K6T50_12435"/>
<sequence>MKLSIDFQTHTNRSPECGWMAPETLVRRAESVGLDGVAITDHNTMDGVGPARRAASDQFLVISAEEVDTPDGQIIGLFLEEPIEPWQSPRTVIQEIHDQGGLALAPHPFDAMRSGLSSLSEYTDVLDAVETINSRCVRPAYNRRALEFAQQYEIPKTGGSDSHFAHEIGTAYTDLEIPSDARAGESLADPVKQSLRDGRVSPVGGRGSIVSHAGTKCAKLYNRLRD</sequence>
<dbReference type="InterPro" id="IPR016195">
    <property type="entry name" value="Pol/histidinol_Pase-like"/>
</dbReference>
<feature type="domain" description="Polymerase/histidinol phosphatase N-terminal" evidence="1">
    <location>
        <begin position="5"/>
        <end position="71"/>
    </location>
</feature>
<dbReference type="InterPro" id="IPR052018">
    <property type="entry name" value="PHP_domain"/>
</dbReference>
<dbReference type="GO" id="GO:0004534">
    <property type="term" value="F:5'-3' RNA exonuclease activity"/>
    <property type="evidence" value="ECO:0007669"/>
    <property type="project" value="TreeGrafter"/>
</dbReference>
<dbReference type="PANTHER" id="PTHR42924:SF3">
    <property type="entry name" value="POLYMERASE_HISTIDINOL PHOSPHATASE N-TERMINAL DOMAIN-CONTAINING PROTEIN"/>
    <property type="match status" value="1"/>
</dbReference>
<name>A0A8T8WB93_9EURY</name>
<dbReference type="RefSeq" id="WP_222606906.1">
    <property type="nucleotide sequence ID" value="NZ_CP081958.1"/>
</dbReference>
<dbReference type="CDD" id="cd07432">
    <property type="entry name" value="PHP_HisPPase"/>
    <property type="match status" value="1"/>
</dbReference>
<dbReference type="SUPFAM" id="SSF89550">
    <property type="entry name" value="PHP domain-like"/>
    <property type="match status" value="1"/>
</dbReference>